<evidence type="ECO:0000256" key="1">
    <source>
        <dbReference type="ARBA" id="ARBA00022729"/>
    </source>
</evidence>
<accession>A0AAN8Z1H2</accession>
<evidence type="ECO:0000256" key="2">
    <source>
        <dbReference type="SAM" id="SignalP"/>
    </source>
</evidence>
<evidence type="ECO:0000313" key="5">
    <source>
        <dbReference type="Proteomes" id="UP001370490"/>
    </source>
</evidence>
<organism evidence="4 5">
    <name type="scientific">Dillenia turbinata</name>
    <dbReference type="NCBI Taxonomy" id="194707"/>
    <lineage>
        <taxon>Eukaryota</taxon>
        <taxon>Viridiplantae</taxon>
        <taxon>Streptophyta</taxon>
        <taxon>Embryophyta</taxon>
        <taxon>Tracheophyta</taxon>
        <taxon>Spermatophyta</taxon>
        <taxon>Magnoliopsida</taxon>
        <taxon>eudicotyledons</taxon>
        <taxon>Gunneridae</taxon>
        <taxon>Pentapetalae</taxon>
        <taxon>Dilleniales</taxon>
        <taxon>Dilleniaceae</taxon>
        <taxon>Dillenia</taxon>
    </lineage>
</organism>
<dbReference type="Pfam" id="PF05617">
    <property type="entry name" value="Prolamin_like"/>
    <property type="match status" value="1"/>
</dbReference>
<evidence type="ECO:0000313" key="4">
    <source>
        <dbReference type="EMBL" id="KAK6920897.1"/>
    </source>
</evidence>
<gene>
    <name evidence="4" type="ORF">RJ641_014575</name>
</gene>
<sequence>MSRRKNVTLMACFLVFHCALLSTPGLGGDDVADVPYADDVVGDGPTSDSSLGPDSVIGFLESCLKKISDCGVEIYNDIFEFEDLTPVSTPCCERLVKVAGRECHDTMVTMVLIKVKDAKKKEEFRKKSDETYTRCVSAIARAHSNS</sequence>
<proteinExistence type="predicted"/>
<feature type="chain" id="PRO_5042873297" evidence="2">
    <location>
        <begin position="28"/>
        <end position="146"/>
    </location>
</feature>
<dbReference type="AlphaFoldDB" id="A0AAN8Z1H2"/>
<dbReference type="InterPro" id="IPR008502">
    <property type="entry name" value="Prolamin-like"/>
</dbReference>
<dbReference type="EMBL" id="JBAMMX010000020">
    <property type="protein sequence ID" value="KAK6920897.1"/>
    <property type="molecule type" value="Genomic_DNA"/>
</dbReference>
<feature type="domain" description="Prolamin-like" evidence="3">
    <location>
        <begin position="63"/>
        <end position="135"/>
    </location>
</feature>
<feature type="signal peptide" evidence="2">
    <location>
        <begin position="1"/>
        <end position="27"/>
    </location>
</feature>
<comment type="caution">
    <text evidence="4">The sequence shown here is derived from an EMBL/GenBank/DDBJ whole genome shotgun (WGS) entry which is preliminary data.</text>
</comment>
<dbReference type="Proteomes" id="UP001370490">
    <property type="component" value="Unassembled WGS sequence"/>
</dbReference>
<dbReference type="PANTHER" id="PTHR31207:SF35">
    <property type="entry name" value="PROLAMIN-LIKE DOMAIN-CONTAINING PROTEIN"/>
    <property type="match status" value="1"/>
</dbReference>
<keyword evidence="1 2" id="KW-0732">Signal</keyword>
<reference evidence="4 5" key="1">
    <citation type="submission" date="2023-12" db="EMBL/GenBank/DDBJ databases">
        <title>A high-quality genome assembly for Dillenia turbinata (Dilleniales).</title>
        <authorList>
            <person name="Chanderbali A."/>
        </authorList>
    </citation>
    <scope>NUCLEOTIDE SEQUENCE [LARGE SCALE GENOMIC DNA]</scope>
    <source>
        <strain evidence="4">LSX21</strain>
        <tissue evidence="4">Leaf</tissue>
    </source>
</reference>
<name>A0AAN8Z1H2_9MAGN</name>
<dbReference type="PANTHER" id="PTHR31207">
    <property type="entry name" value="ECA1 GAMETOGENESIS FAMILY PROTEIN (DUF784)-RELATED-RELATED"/>
    <property type="match status" value="1"/>
</dbReference>
<keyword evidence="5" id="KW-1185">Reference proteome</keyword>
<dbReference type="InterPro" id="IPR040220">
    <property type="entry name" value="DD11"/>
</dbReference>
<protein>
    <submittedName>
        <fullName evidence="4">Prolamin-like domain</fullName>
    </submittedName>
</protein>
<evidence type="ECO:0000259" key="3">
    <source>
        <dbReference type="Pfam" id="PF05617"/>
    </source>
</evidence>